<keyword evidence="1" id="KW-0436">Ligase</keyword>
<dbReference type="GO" id="GO:0005783">
    <property type="term" value="C:endoplasmic reticulum"/>
    <property type="evidence" value="ECO:0007669"/>
    <property type="project" value="TreeGrafter"/>
</dbReference>
<evidence type="ECO:0000259" key="6">
    <source>
        <dbReference type="Pfam" id="PF00501"/>
    </source>
</evidence>
<sequence>MRLLASRGILRRIASKDAWNGGIRMKSTASSSPIHIPFSGRLDPMCDLNEQTFLHKDGGHRVSFLGDKPMSTYLFEDTRTLYQMLRRGARVSRHGECLGQRVAKDDEARPYEYITYAETVTRSEKLGAAILSFGIQPGQDTRIGIFSANRPEWLLIEHACYTYNMVNVPVYATHGPDECLYIMRQASIPLIFCDTADKAQSLIANAHRVPDLRVIVVGAPFDARLREEGQNRDIHVLSFSEFEVRGHDMSKRPPPIPPKPDDIATICYTSGTTGTPKGVQVSHGNIAAVHTVLAYTNIKHDDTCRYLSYLPLAHMYERVVLAGALVVGGRIGFFNGNTQMVLDDCREFRPNLLITVPRVLNKVYNKIYEQVRFSPVKLLLFNLALTYKKILVKRGIVRRDTWADRMIFKKIQALFGGDLDLLVCGSAPLNSEVLAFFRAALGCVVREGYGLTESTACGTITLEGDHDTGHVGVPMPCVEMKLLPVTNPEKKVDSTCGEICFRGPIVAKGYFKAHKITSETFLSDGWLRTGDIGRIDEKGRLVLVDRIKNLVKLPNGEFLVPDKIESVYQQSPFVEQIYVHGQGDRNELVAIIVPNKEYLIAYAADELKLTGIDLAELCTNHDVRMAVAKQLRALGLEKGLSSFEQVSRFYFTEDPFTVENDLLTPTLKNKRSNIAKKYASDITWMYAKIDVKEFRKQHI</sequence>
<dbReference type="GO" id="GO:0016020">
    <property type="term" value="C:membrane"/>
    <property type="evidence" value="ECO:0007669"/>
    <property type="project" value="TreeGrafter"/>
</dbReference>
<proteinExistence type="predicted"/>
<evidence type="ECO:0000313" key="7">
    <source>
        <dbReference type="Proteomes" id="UP000887575"/>
    </source>
</evidence>
<dbReference type="AlphaFoldDB" id="A0AAF3JA11"/>
<dbReference type="PANTHER" id="PTHR43272">
    <property type="entry name" value="LONG-CHAIN-FATTY-ACID--COA LIGASE"/>
    <property type="match status" value="1"/>
</dbReference>
<organism evidence="7 8">
    <name type="scientific">Mesorhabditis belari</name>
    <dbReference type="NCBI Taxonomy" id="2138241"/>
    <lineage>
        <taxon>Eukaryota</taxon>
        <taxon>Metazoa</taxon>
        <taxon>Ecdysozoa</taxon>
        <taxon>Nematoda</taxon>
        <taxon>Chromadorea</taxon>
        <taxon>Rhabditida</taxon>
        <taxon>Rhabditina</taxon>
        <taxon>Rhabditomorpha</taxon>
        <taxon>Rhabditoidea</taxon>
        <taxon>Rhabditidae</taxon>
        <taxon>Mesorhabditinae</taxon>
        <taxon>Mesorhabditis</taxon>
    </lineage>
</organism>
<accession>A0AAF3JA11</accession>
<keyword evidence="3" id="KW-0276">Fatty acid metabolism</keyword>
<protein>
    <recommendedName>
        <fullName evidence="5">long-chain-fatty-acid--CoA ligase</fullName>
        <ecNumber evidence="5">6.2.1.3</ecNumber>
    </recommendedName>
</protein>
<keyword evidence="4" id="KW-0067">ATP-binding</keyword>
<dbReference type="PROSITE" id="PS00455">
    <property type="entry name" value="AMP_BINDING"/>
    <property type="match status" value="1"/>
</dbReference>
<evidence type="ECO:0000256" key="4">
    <source>
        <dbReference type="ARBA" id="ARBA00022840"/>
    </source>
</evidence>
<dbReference type="InterPro" id="IPR042099">
    <property type="entry name" value="ANL_N_sf"/>
</dbReference>
<keyword evidence="7" id="KW-1185">Reference proteome</keyword>
<dbReference type="SUPFAM" id="SSF56801">
    <property type="entry name" value="Acetyl-CoA synthetase-like"/>
    <property type="match status" value="1"/>
</dbReference>
<dbReference type="WBParaSite" id="MBELARI_LOCUS5708">
    <property type="protein sequence ID" value="MBELARI_LOCUS5708"/>
    <property type="gene ID" value="MBELARI_LOCUS5708"/>
</dbReference>
<reference evidence="8" key="1">
    <citation type="submission" date="2024-02" db="UniProtKB">
        <authorList>
            <consortium name="WormBaseParasite"/>
        </authorList>
    </citation>
    <scope>IDENTIFICATION</scope>
</reference>
<keyword evidence="2" id="KW-0547">Nucleotide-binding</keyword>
<evidence type="ECO:0000256" key="1">
    <source>
        <dbReference type="ARBA" id="ARBA00022598"/>
    </source>
</evidence>
<evidence type="ECO:0000256" key="2">
    <source>
        <dbReference type="ARBA" id="ARBA00022741"/>
    </source>
</evidence>
<feature type="domain" description="AMP-dependent synthetase/ligase" evidence="6">
    <location>
        <begin position="109"/>
        <end position="511"/>
    </location>
</feature>
<dbReference type="Proteomes" id="UP000887575">
    <property type="component" value="Unassembled WGS sequence"/>
</dbReference>
<dbReference type="GO" id="GO:0005524">
    <property type="term" value="F:ATP binding"/>
    <property type="evidence" value="ECO:0007669"/>
    <property type="project" value="UniProtKB-KW"/>
</dbReference>
<evidence type="ECO:0000256" key="3">
    <source>
        <dbReference type="ARBA" id="ARBA00022832"/>
    </source>
</evidence>
<dbReference type="Gene3D" id="3.40.50.12780">
    <property type="entry name" value="N-terminal domain of ligase-like"/>
    <property type="match status" value="1"/>
</dbReference>
<dbReference type="PANTHER" id="PTHR43272:SF33">
    <property type="entry name" value="AMP-BINDING DOMAIN-CONTAINING PROTEIN-RELATED"/>
    <property type="match status" value="1"/>
</dbReference>
<evidence type="ECO:0000313" key="8">
    <source>
        <dbReference type="WBParaSite" id="MBELARI_LOCUS5708"/>
    </source>
</evidence>
<dbReference type="EC" id="6.2.1.3" evidence="5"/>
<dbReference type="InterPro" id="IPR000873">
    <property type="entry name" value="AMP-dep_synth/lig_dom"/>
</dbReference>
<dbReference type="GO" id="GO:0004467">
    <property type="term" value="F:long-chain fatty acid-CoA ligase activity"/>
    <property type="evidence" value="ECO:0007669"/>
    <property type="project" value="UniProtKB-EC"/>
</dbReference>
<keyword evidence="3" id="KW-0443">Lipid metabolism</keyword>
<dbReference type="InterPro" id="IPR020845">
    <property type="entry name" value="AMP-binding_CS"/>
</dbReference>
<name>A0AAF3JA11_9BILA</name>
<evidence type="ECO:0000256" key="5">
    <source>
        <dbReference type="ARBA" id="ARBA00026121"/>
    </source>
</evidence>
<dbReference type="Pfam" id="PF00501">
    <property type="entry name" value="AMP-binding"/>
    <property type="match status" value="1"/>
</dbReference>